<keyword evidence="1" id="KW-0472">Membrane</keyword>
<feature type="transmembrane region" description="Helical" evidence="1">
    <location>
        <begin position="110"/>
        <end position="129"/>
    </location>
</feature>
<dbReference type="RefSeq" id="WP_166587869.1">
    <property type="nucleotide sequence ID" value="NZ_WWEO01000045.1"/>
</dbReference>
<evidence type="ECO:0000313" key="2">
    <source>
        <dbReference type="EMBL" id="NCD71894.1"/>
    </source>
</evidence>
<dbReference type="EMBL" id="WWEO01000045">
    <property type="protein sequence ID" value="NCD71894.1"/>
    <property type="molecule type" value="Genomic_DNA"/>
</dbReference>
<keyword evidence="1" id="KW-1133">Transmembrane helix</keyword>
<dbReference type="Proteomes" id="UP000638732">
    <property type="component" value="Unassembled WGS sequence"/>
</dbReference>
<dbReference type="AlphaFoldDB" id="A0A965ZKZ9"/>
<keyword evidence="3" id="KW-1185">Reference proteome</keyword>
<proteinExistence type="predicted"/>
<protein>
    <submittedName>
        <fullName evidence="2">Uncharacterized protein</fullName>
    </submittedName>
</protein>
<organism evidence="2 3">
    <name type="scientific">Mucilaginibacter agri</name>
    <dbReference type="NCBI Taxonomy" id="2695265"/>
    <lineage>
        <taxon>Bacteria</taxon>
        <taxon>Pseudomonadati</taxon>
        <taxon>Bacteroidota</taxon>
        <taxon>Sphingobacteriia</taxon>
        <taxon>Sphingobacteriales</taxon>
        <taxon>Sphingobacteriaceae</taxon>
        <taxon>Mucilaginibacter</taxon>
    </lineage>
</organism>
<accession>A0A965ZKZ9</accession>
<reference evidence="2" key="1">
    <citation type="submission" date="2020-01" db="EMBL/GenBank/DDBJ databases">
        <authorList>
            <person name="Seo Y.L."/>
        </authorList>
    </citation>
    <scope>NUCLEOTIDE SEQUENCE</scope>
    <source>
        <strain evidence="2">R11</strain>
    </source>
</reference>
<feature type="transmembrane region" description="Helical" evidence="1">
    <location>
        <begin position="135"/>
        <end position="152"/>
    </location>
</feature>
<evidence type="ECO:0000313" key="3">
    <source>
        <dbReference type="Proteomes" id="UP000638732"/>
    </source>
</evidence>
<keyword evidence="1" id="KW-0812">Transmembrane</keyword>
<reference evidence="2" key="2">
    <citation type="submission" date="2020-10" db="EMBL/GenBank/DDBJ databases">
        <title>Mucilaginibacter sp. nov., isolated from soil.</title>
        <authorList>
            <person name="Jeon C.O."/>
        </authorList>
    </citation>
    <scope>NUCLEOTIDE SEQUENCE</scope>
    <source>
        <strain evidence="2">R11</strain>
    </source>
</reference>
<evidence type="ECO:0000256" key="1">
    <source>
        <dbReference type="SAM" id="Phobius"/>
    </source>
</evidence>
<gene>
    <name evidence="2" type="ORF">GSY63_21200</name>
</gene>
<name>A0A965ZKZ9_9SPHI</name>
<sequence length="182" mass="21450">MVTKEDLQAKYATYSTAQLLDLIDHKFDYTELAVSIAIEELSKRNVSEEDIKEYKESKVENVATYIRKNIVDDLTLLQKNVFYFLWVPFVRGAIKMNFHDDGSILKLKQANYYQFYGFIFFLIAGVISVKFDLDVWATAAVWILFFIPTYLFDESFNRNRLYNKLKDLYNISDEPENDNVIK</sequence>
<comment type="caution">
    <text evidence="2">The sequence shown here is derived from an EMBL/GenBank/DDBJ whole genome shotgun (WGS) entry which is preliminary data.</text>
</comment>